<dbReference type="EMBL" id="JAQLOI010000001">
    <property type="protein sequence ID" value="MDB1122407.1"/>
    <property type="molecule type" value="Genomic_DNA"/>
</dbReference>
<protein>
    <submittedName>
        <fullName evidence="4">SDR family oxidoreductase</fullName>
    </submittedName>
</protein>
<evidence type="ECO:0000313" key="5">
    <source>
        <dbReference type="Proteomes" id="UP001210678"/>
    </source>
</evidence>
<feature type="domain" description="NAD-dependent epimerase/dehydratase" evidence="3">
    <location>
        <begin position="3"/>
        <end position="229"/>
    </location>
</feature>
<organism evidence="4 5">
    <name type="scientific">Vibrio algarum</name>
    <dbReference type="NCBI Taxonomy" id="3020714"/>
    <lineage>
        <taxon>Bacteria</taxon>
        <taxon>Pseudomonadati</taxon>
        <taxon>Pseudomonadota</taxon>
        <taxon>Gammaproteobacteria</taxon>
        <taxon>Vibrionales</taxon>
        <taxon>Vibrionaceae</taxon>
        <taxon>Vibrio</taxon>
    </lineage>
</organism>
<gene>
    <name evidence="4" type="ORF">PGX00_01070</name>
</gene>
<comment type="pathway">
    <text evidence="1">Bacterial outer membrane biogenesis; LPS O-antigen biosynthesis.</text>
</comment>
<dbReference type="SUPFAM" id="SSF51735">
    <property type="entry name" value="NAD(P)-binding Rossmann-fold domains"/>
    <property type="match status" value="1"/>
</dbReference>
<proteinExistence type="inferred from homology"/>
<reference evidence="4 5" key="1">
    <citation type="submission" date="2023-01" db="EMBL/GenBank/DDBJ databases">
        <title>Vibrio sp. KJ40-1 sp.nov, isolated from marine algae.</title>
        <authorList>
            <person name="Butt M."/>
            <person name="Kim J.M.J."/>
            <person name="Jeon C.O.C."/>
        </authorList>
    </citation>
    <scope>NUCLEOTIDE SEQUENCE [LARGE SCALE GENOMIC DNA]</scope>
    <source>
        <strain evidence="4 5">KJ40-1</strain>
    </source>
</reference>
<sequence length="326" mass="36066">MKVLITGSTGFVGSRLVQIALKQGWKCVEVKRLSSQNDKTSSRKSAENSESFQITDISSNTQWEGAFNGVDCVVHCAARVHQMNESEAEAKSAYHEVNTLGTLHLAKQAAQSGVKRFVFLSSIKVNGEATIPGESFKPDLTNKPTDPYGLSKYDAEVGLQKIAQETGLEVVIIRPPLVYGPNVQANFLSMMNIVAKGLPLPLGAIDNKRSMVYLDNLVDLILLSCVHPKVAGRTLLVSDDHDVSISYMLKSIAKAMKKRRYFLLPIPPAWLKLAAKIVGKSEVAQRLCGNLQLDIQETKSRLEWEPPFNVDEGIQRTVDHYMQKKK</sequence>
<dbReference type="CDD" id="cd05232">
    <property type="entry name" value="UDP_G4E_4_SDR_e"/>
    <property type="match status" value="1"/>
</dbReference>
<keyword evidence="5" id="KW-1185">Reference proteome</keyword>
<evidence type="ECO:0000256" key="2">
    <source>
        <dbReference type="ARBA" id="ARBA00007637"/>
    </source>
</evidence>
<dbReference type="RefSeq" id="WP_272132129.1">
    <property type="nucleotide sequence ID" value="NZ_JAQLOI010000001.1"/>
</dbReference>
<dbReference type="Pfam" id="PF01370">
    <property type="entry name" value="Epimerase"/>
    <property type="match status" value="1"/>
</dbReference>
<evidence type="ECO:0000256" key="1">
    <source>
        <dbReference type="ARBA" id="ARBA00005125"/>
    </source>
</evidence>
<dbReference type="Proteomes" id="UP001210678">
    <property type="component" value="Unassembled WGS sequence"/>
</dbReference>
<dbReference type="Gene3D" id="3.40.50.720">
    <property type="entry name" value="NAD(P)-binding Rossmann-like Domain"/>
    <property type="match status" value="1"/>
</dbReference>
<comment type="similarity">
    <text evidence="2">Belongs to the NAD(P)-dependent epimerase/dehydratase family.</text>
</comment>
<accession>A0ABT4YLI5</accession>
<name>A0ABT4YLI5_9VIBR</name>
<dbReference type="InterPro" id="IPR001509">
    <property type="entry name" value="Epimerase_deHydtase"/>
</dbReference>
<dbReference type="InterPro" id="IPR036291">
    <property type="entry name" value="NAD(P)-bd_dom_sf"/>
</dbReference>
<evidence type="ECO:0000313" key="4">
    <source>
        <dbReference type="EMBL" id="MDB1122407.1"/>
    </source>
</evidence>
<comment type="caution">
    <text evidence="4">The sequence shown here is derived from an EMBL/GenBank/DDBJ whole genome shotgun (WGS) entry which is preliminary data.</text>
</comment>
<dbReference type="PANTHER" id="PTHR43000">
    <property type="entry name" value="DTDP-D-GLUCOSE 4,6-DEHYDRATASE-RELATED"/>
    <property type="match status" value="1"/>
</dbReference>
<evidence type="ECO:0000259" key="3">
    <source>
        <dbReference type="Pfam" id="PF01370"/>
    </source>
</evidence>